<organism evidence="1 2">
    <name type="scientific">Linum tenue</name>
    <dbReference type="NCBI Taxonomy" id="586396"/>
    <lineage>
        <taxon>Eukaryota</taxon>
        <taxon>Viridiplantae</taxon>
        <taxon>Streptophyta</taxon>
        <taxon>Embryophyta</taxon>
        <taxon>Tracheophyta</taxon>
        <taxon>Spermatophyta</taxon>
        <taxon>Magnoliopsida</taxon>
        <taxon>eudicotyledons</taxon>
        <taxon>Gunneridae</taxon>
        <taxon>Pentapetalae</taxon>
        <taxon>rosids</taxon>
        <taxon>fabids</taxon>
        <taxon>Malpighiales</taxon>
        <taxon>Linaceae</taxon>
        <taxon>Linum</taxon>
    </lineage>
</organism>
<sequence>MGKSIIGMPWRGIGSSLYSITCGVIQRIITSF</sequence>
<dbReference type="AlphaFoldDB" id="A0AAV0S3S3"/>
<evidence type="ECO:0000313" key="1">
    <source>
        <dbReference type="EMBL" id="CAI0627175.1"/>
    </source>
</evidence>
<dbReference type="Proteomes" id="UP001154282">
    <property type="component" value="Unassembled WGS sequence"/>
</dbReference>
<keyword evidence="2" id="KW-1185">Reference proteome</keyword>
<evidence type="ECO:0000313" key="2">
    <source>
        <dbReference type="Proteomes" id="UP001154282"/>
    </source>
</evidence>
<protein>
    <submittedName>
        <fullName evidence="1">Uncharacterized protein</fullName>
    </submittedName>
</protein>
<proteinExistence type="predicted"/>
<gene>
    <name evidence="1" type="ORF">LITE_LOCUS51171</name>
</gene>
<reference evidence="1" key="1">
    <citation type="submission" date="2022-08" db="EMBL/GenBank/DDBJ databases">
        <authorList>
            <person name="Gutierrez-Valencia J."/>
        </authorList>
    </citation>
    <scope>NUCLEOTIDE SEQUENCE</scope>
</reference>
<comment type="caution">
    <text evidence="1">The sequence shown here is derived from an EMBL/GenBank/DDBJ whole genome shotgun (WGS) entry which is preliminary data.</text>
</comment>
<accession>A0AAV0S3S3</accession>
<name>A0AAV0S3S3_9ROSI</name>
<dbReference type="EMBL" id="CAMGYJ010000011">
    <property type="protein sequence ID" value="CAI0627175.1"/>
    <property type="molecule type" value="Genomic_DNA"/>
</dbReference>